<proteinExistence type="predicted"/>
<keyword evidence="3" id="KW-1185">Reference proteome</keyword>
<sequence length="111" mass="11993">MHEDAPSQPVVAEELESLDRVRRRVTVIGFLAIALHGVVALPLVGQYLAEDGRMPEAVLMLVMTALAGMLTVAVSRVILGYSPLSVPWLAFGLLPMLAGVYLVSWAPFTLH</sequence>
<feature type="transmembrane region" description="Helical" evidence="1">
    <location>
        <begin position="86"/>
        <end position="108"/>
    </location>
</feature>
<protein>
    <submittedName>
        <fullName evidence="2">Uncharacterized protein</fullName>
    </submittedName>
</protein>
<organism evidence="2 3">
    <name type="scientific">Aeromicrobium piscarium</name>
    <dbReference type="NCBI Taxonomy" id="2590901"/>
    <lineage>
        <taxon>Bacteria</taxon>
        <taxon>Bacillati</taxon>
        <taxon>Actinomycetota</taxon>
        <taxon>Actinomycetes</taxon>
        <taxon>Propionibacteriales</taxon>
        <taxon>Nocardioidaceae</taxon>
        <taxon>Aeromicrobium</taxon>
    </lineage>
</organism>
<dbReference type="RefSeq" id="WP_143913934.1">
    <property type="nucleotide sequence ID" value="NZ_VLNT01000010.1"/>
</dbReference>
<dbReference type="OrthoDB" id="3748372at2"/>
<keyword evidence="1" id="KW-1133">Transmembrane helix</keyword>
<gene>
    <name evidence="2" type="ORF">FNM00_12775</name>
</gene>
<name>A0A554S7A4_9ACTN</name>
<accession>A0A554S7A4</accession>
<comment type="caution">
    <text evidence="2">The sequence shown here is derived from an EMBL/GenBank/DDBJ whole genome shotgun (WGS) entry which is preliminary data.</text>
</comment>
<reference evidence="2 3" key="1">
    <citation type="submission" date="2019-07" db="EMBL/GenBank/DDBJ databases">
        <authorList>
            <person name="Zhao L.H."/>
        </authorList>
    </citation>
    <scope>NUCLEOTIDE SEQUENCE [LARGE SCALE GENOMIC DNA]</scope>
    <source>
        <strain evidence="2 3">Co35</strain>
    </source>
</reference>
<evidence type="ECO:0000313" key="2">
    <source>
        <dbReference type="EMBL" id="TSD62219.1"/>
    </source>
</evidence>
<feature type="transmembrane region" description="Helical" evidence="1">
    <location>
        <begin position="57"/>
        <end position="79"/>
    </location>
</feature>
<keyword evidence="1" id="KW-0472">Membrane</keyword>
<evidence type="ECO:0000313" key="3">
    <source>
        <dbReference type="Proteomes" id="UP000316988"/>
    </source>
</evidence>
<dbReference type="Proteomes" id="UP000316988">
    <property type="component" value="Unassembled WGS sequence"/>
</dbReference>
<dbReference type="EMBL" id="VLNT01000010">
    <property type="protein sequence ID" value="TSD62219.1"/>
    <property type="molecule type" value="Genomic_DNA"/>
</dbReference>
<evidence type="ECO:0000256" key="1">
    <source>
        <dbReference type="SAM" id="Phobius"/>
    </source>
</evidence>
<feature type="transmembrane region" description="Helical" evidence="1">
    <location>
        <begin position="25"/>
        <end position="45"/>
    </location>
</feature>
<keyword evidence="1" id="KW-0812">Transmembrane</keyword>
<dbReference type="AlphaFoldDB" id="A0A554S7A4"/>